<dbReference type="RefSeq" id="WP_116725601.1">
    <property type="nucleotide sequence ID" value="NZ_QCZI01000017.1"/>
</dbReference>
<reference evidence="1 2" key="1">
    <citation type="submission" date="2018-04" db="EMBL/GenBank/DDBJ databases">
        <title>Flavobacterium sp. nov., isolated from glacier ice.</title>
        <authorList>
            <person name="Liu Q."/>
            <person name="Xin Y.-H."/>
        </authorList>
    </citation>
    <scope>NUCLEOTIDE SEQUENCE [LARGE SCALE GENOMIC DNA]</scope>
    <source>
        <strain evidence="1 2">RB1R5</strain>
    </source>
</reference>
<sequence>MKSDTPKQLMNQLMKNLLFRKFTDLMAGRIILLLVFTFCSETISAQGTRLRNDMSEIVDVKTFISSLKTPDVRSRITFSKSQNLEDLLYKIQPAIYFNYGEAKTYGEKPKSFFTDFRSLNRINNSNLLINNIEIVTIKINNDLELNSKIDLSVFSNFKNLKYIFILSEITTTAQIITNMIRNYDEKYSIFYKIDKGDNNQ</sequence>
<gene>
    <name evidence="1" type="ORF">DB895_11945</name>
</gene>
<proteinExistence type="predicted"/>
<evidence type="ECO:0000313" key="2">
    <source>
        <dbReference type="Proteomes" id="UP000245449"/>
    </source>
</evidence>
<protein>
    <submittedName>
        <fullName evidence="1">Uncharacterized protein</fullName>
    </submittedName>
</protein>
<accession>A0A2U1JGS4</accession>
<dbReference type="EMBL" id="QCZI01000017">
    <property type="protein sequence ID" value="PWA04204.1"/>
    <property type="molecule type" value="Genomic_DNA"/>
</dbReference>
<dbReference type="OrthoDB" id="1356486at2"/>
<dbReference type="Proteomes" id="UP000245449">
    <property type="component" value="Unassembled WGS sequence"/>
</dbReference>
<organism evidence="1 2">
    <name type="scientific">Flavobacterium psychrotolerans</name>
    <dbReference type="NCBI Taxonomy" id="2169410"/>
    <lineage>
        <taxon>Bacteria</taxon>
        <taxon>Pseudomonadati</taxon>
        <taxon>Bacteroidota</taxon>
        <taxon>Flavobacteriia</taxon>
        <taxon>Flavobacteriales</taxon>
        <taxon>Flavobacteriaceae</taxon>
        <taxon>Flavobacterium</taxon>
    </lineage>
</organism>
<evidence type="ECO:0000313" key="1">
    <source>
        <dbReference type="EMBL" id="PWA04204.1"/>
    </source>
</evidence>
<name>A0A2U1JGS4_9FLAO</name>
<dbReference type="AlphaFoldDB" id="A0A2U1JGS4"/>
<comment type="caution">
    <text evidence="1">The sequence shown here is derived from an EMBL/GenBank/DDBJ whole genome shotgun (WGS) entry which is preliminary data.</text>
</comment>
<keyword evidence="2" id="KW-1185">Reference proteome</keyword>